<keyword evidence="6" id="KW-0675">Receptor</keyword>
<dbReference type="PANTHER" id="PTHR21143">
    <property type="entry name" value="INVERTEBRATE GUSTATORY RECEPTOR"/>
    <property type="match status" value="1"/>
</dbReference>
<dbReference type="OMA" id="GWSILSI"/>
<feature type="transmembrane region" description="Helical" evidence="8">
    <location>
        <begin position="133"/>
        <end position="152"/>
    </location>
</feature>
<keyword evidence="4 8" id="KW-1133">Transmembrane helix</keyword>
<protein>
    <submittedName>
        <fullName evidence="9">GL26356</fullName>
    </submittedName>
</protein>
<evidence type="ECO:0000256" key="2">
    <source>
        <dbReference type="ARBA" id="ARBA00022475"/>
    </source>
</evidence>
<dbReference type="GO" id="GO:0043025">
    <property type="term" value="C:neuronal cell body"/>
    <property type="evidence" value="ECO:0007669"/>
    <property type="project" value="TreeGrafter"/>
</dbReference>
<dbReference type="GO" id="GO:0005886">
    <property type="term" value="C:plasma membrane"/>
    <property type="evidence" value="ECO:0007669"/>
    <property type="project" value="UniProtKB-SubCell"/>
</dbReference>
<gene>
    <name evidence="9" type="primary">Dper\GL26356</name>
    <name evidence="9" type="ORF">Dper_GL26356</name>
</gene>
<evidence type="ECO:0000313" key="9">
    <source>
        <dbReference type="EMBL" id="EDW25563.1"/>
    </source>
</evidence>
<dbReference type="AlphaFoldDB" id="B4GT54"/>
<dbReference type="GO" id="GO:0008049">
    <property type="term" value="P:male courtship behavior"/>
    <property type="evidence" value="ECO:0007669"/>
    <property type="project" value="TreeGrafter"/>
</dbReference>
<dbReference type="GO" id="GO:0050909">
    <property type="term" value="P:sensory perception of taste"/>
    <property type="evidence" value="ECO:0007669"/>
    <property type="project" value="InterPro"/>
</dbReference>
<dbReference type="HOGENOM" id="CLU_062916_0_0_1"/>
<dbReference type="GO" id="GO:0030424">
    <property type="term" value="C:axon"/>
    <property type="evidence" value="ECO:0007669"/>
    <property type="project" value="TreeGrafter"/>
</dbReference>
<dbReference type="GO" id="GO:0007165">
    <property type="term" value="P:signal transduction"/>
    <property type="evidence" value="ECO:0007669"/>
    <property type="project" value="UniProtKB-KW"/>
</dbReference>
<organism evidence="10">
    <name type="scientific">Drosophila persimilis</name>
    <name type="common">Fruit fly</name>
    <dbReference type="NCBI Taxonomy" id="7234"/>
    <lineage>
        <taxon>Eukaryota</taxon>
        <taxon>Metazoa</taxon>
        <taxon>Ecdysozoa</taxon>
        <taxon>Arthropoda</taxon>
        <taxon>Hexapoda</taxon>
        <taxon>Insecta</taxon>
        <taxon>Pterygota</taxon>
        <taxon>Neoptera</taxon>
        <taxon>Endopterygota</taxon>
        <taxon>Diptera</taxon>
        <taxon>Brachycera</taxon>
        <taxon>Muscomorpha</taxon>
        <taxon>Ephydroidea</taxon>
        <taxon>Drosophilidae</taxon>
        <taxon>Drosophila</taxon>
        <taxon>Sophophora</taxon>
    </lineage>
</organism>
<proteinExistence type="predicted"/>
<evidence type="ECO:0000313" key="10">
    <source>
        <dbReference type="Proteomes" id="UP000008744"/>
    </source>
</evidence>
<dbReference type="PANTHER" id="PTHR21143:SF133">
    <property type="entry name" value="GUSTATORY AND PHEROMONE RECEPTOR 32A-RELATED"/>
    <property type="match status" value="1"/>
</dbReference>
<evidence type="ECO:0000256" key="1">
    <source>
        <dbReference type="ARBA" id="ARBA00004651"/>
    </source>
</evidence>
<evidence type="ECO:0000256" key="8">
    <source>
        <dbReference type="SAM" id="Phobius"/>
    </source>
</evidence>
<keyword evidence="5 8" id="KW-0472">Membrane</keyword>
<dbReference type="InterPro" id="IPR013604">
    <property type="entry name" value="7TM_chemorcpt"/>
</dbReference>
<dbReference type="Pfam" id="PF08395">
    <property type="entry name" value="7tm_7"/>
    <property type="match status" value="1"/>
</dbReference>
<feature type="transmembrane region" description="Helical" evidence="8">
    <location>
        <begin position="12"/>
        <end position="37"/>
    </location>
</feature>
<keyword evidence="7" id="KW-0807">Transducer</keyword>
<evidence type="ECO:0000256" key="7">
    <source>
        <dbReference type="ARBA" id="ARBA00023224"/>
    </source>
</evidence>
<evidence type="ECO:0000256" key="6">
    <source>
        <dbReference type="ARBA" id="ARBA00023170"/>
    </source>
</evidence>
<evidence type="ECO:0000256" key="3">
    <source>
        <dbReference type="ARBA" id="ARBA00022692"/>
    </source>
</evidence>
<keyword evidence="3 8" id="KW-0812">Transmembrane</keyword>
<dbReference type="PhylomeDB" id="B4GT54"/>
<dbReference type="OrthoDB" id="6366728at2759"/>
<comment type="subcellular location">
    <subcellularLocation>
        <location evidence="1">Cell membrane</location>
        <topology evidence="1">Multi-pass membrane protein</topology>
    </subcellularLocation>
</comment>
<evidence type="ECO:0000256" key="4">
    <source>
        <dbReference type="ARBA" id="ARBA00022989"/>
    </source>
</evidence>
<accession>B4GT54</accession>
<dbReference type="GO" id="GO:0007635">
    <property type="term" value="P:chemosensory behavior"/>
    <property type="evidence" value="ECO:0007669"/>
    <property type="project" value="TreeGrafter"/>
</dbReference>
<sequence>MASQFYTSFIASLMYFWSSCVALIIIRLQCVLLLFYVDLMGFHVELLGKRIRDVLHCHSSGGNCVPDGNCKQLRSLEFLLELKQSHMEVFDLFSHFNDLFGWSILSIFVVMFMDGTVNIYWTQQVLAGVYGLVYLNATFSFSVPSLALIFAFCRCGEYCKRQQMLIGSYVRGLAYGTPSLQQSKEPAYTELLTEFTLQVEHNVLAINAEGFMVIDNSLLMSLCKR</sequence>
<dbReference type="GO" id="GO:0030425">
    <property type="term" value="C:dendrite"/>
    <property type="evidence" value="ECO:0007669"/>
    <property type="project" value="TreeGrafter"/>
</dbReference>
<name>B4GT54_DROPE</name>
<feature type="transmembrane region" description="Helical" evidence="8">
    <location>
        <begin position="99"/>
        <end position="121"/>
    </location>
</feature>
<keyword evidence="10" id="KW-1185">Reference proteome</keyword>
<dbReference type="EMBL" id="CH479189">
    <property type="protein sequence ID" value="EDW25563.1"/>
    <property type="molecule type" value="Genomic_DNA"/>
</dbReference>
<keyword evidence="2" id="KW-1003">Cell membrane</keyword>
<evidence type="ECO:0000256" key="5">
    <source>
        <dbReference type="ARBA" id="ARBA00023136"/>
    </source>
</evidence>
<reference evidence="9 10" key="1">
    <citation type="journal article" date="2007" name="Nature">
        <title>Evolution of genes and genomes on the Drosophila phylogeny.</title>
        <authorList>
            <consortium name="Drosophila 12 Genomes Consortium"/>
            <person name="Clark A.G."/>
            <person name="Eisen M.B."/>
            <person name="Smith D.R."/>
            <person name="Bergman C.M."/>
            <person name="Oliver B."/>
            <person name="Markow T.A."/>
            <person name="Kaufman T.C."/>
            <person name="Kellis M."/>
            <person name="Gelbart W."/>
            <person name="Iyer V.N."/>
            <person name="Pollard D.A."/>
            <person name="Sackton T.B."/>
            <person name="Larracuente A.M."/>
            <person name="Singh N.D."/>
            <person name="Abad J.P."/>
            <person name="Abt D.N."/>
            <person name="Adryan B."/>
            <person name="Aguade M."/>
            <person name="Akashi H."/>
            <person name="Anderson W.W."/>
            <person name="Aquadro C.F."/>
            <person name="Ardell D.H."/>
            <person name="Arguello R."/>
            <person name="Artieri C.G."/>
            <person name="Barbash D.A."/>
            <person name="Barker D."/>
            <person name="Barsanti P."/>
            <person name="Batterham P."/>
            <person name="Batzoglou S."/>
            <person name="Begun D."/>
            <person name="Bhutkar A."/>
            <person name="Blanco E."/>
            <person name="Bosak S.A."/>
            <person name="Bradley R.K."/>
            <person name="Brand A.D."/>
            <person name="Brent M.R."/>
            <person name="Brooks A.N."/>
            <person name="Brown R.H."/>
            <person name="Butlin R.K."/>
            <person name="Caggese C."/>
            <person name="Calvi B.R."/>
            <person name="Bernardo de Carvalho A."/>
            <person name="Caspi A."/>
            <person name="Castrezana S."/>
            <person name="Celniker S.E."/>
            <person name="Chang J.L."/>
            <person name="Chapple C."/>
            <person name="Chatterji S."/>
            <person name="Chinwalla A."/>
            <person name="Civetta A."/>
            <person name="Clifton S.W."/>
            <person name="Comeron J.M."/>
            <person name="Costello J.C."/>
            <person name="Coyne J.A."/>
            <person name="Daub J."/>
            <person name="David R.G."/>
            <person name="Delcher A.L."/>
            <person name="Delehaunty K."/>
            <person name="Do C.B."/>
            <person name="Ebling H."/>
            <person name="Edwards K."/>
            <person name="Eickbush T."/>
            <person name="Evans J.D."/>
            <person name="Filipski A."/>
            <person name="Findeiss S."/>
            <person name="Freyhult E."/>
            <person name="Fulton L."/>
            <person name="Fulton R."/>
            <person name="Garcia A.C."/>
            <person name="Gardiner A."/>
            <person name="Garfield D.A."/>
            <person name="Garvin B.E."/>
            <person name="Gibson G."/>
            <person name="Gilbert D."/>
            <person name="Gnerre S."/>
            <person name="Godfrey J."/>
            <person name="Good R."/>
            <person name="Gotea V."/>
            <person name="Gravely B."/>
            <person name="Greenberg A.J."/>
            <person name="Griffiths-Jones S."/>
            <person name="Gross S."/>
            <person name="Guigo R."/>
            <person name="Gustafson E.A."/>
            <person name="Haerty W."/>
            <person name="Hahn M.W."/>
            <person name="Halligan D.L."/>
            <person name="Halpern A.L."/>
            <person name="Halter G.M."/>
            <person name="Han M.V."/>
            <person name="Heger A."/>
            <person name="Hillier L."/>
            <person name="Hinrichs A.S."/>
            <person name="Holmes I."/>
            <person name="Hoskins R.A."/>
            <person name="Hubisz M.J."/>
            <person name="Hultmark D."/>
            <person name="Huntley M.A."/>
            <person name="Jaffe D.B."/>
            <person name="Jagadeeshan S."/>
            <person name="Jeck W.R."/>
            <person name="Johnson J."/>
            <person name="Jones C.D."/>
            <person name="Jordan W.C."/>
            <person name="Karpen G.H."/>
            <person name="Kataoka E."/>
            <person name="Keightley P.D."/>
            <person name="Kheradpour P."/>
            <person name="Kirkness E.F."/>
            <person name="Koerich L.B."/>
            <person name="Kristiansen K."/>
            <person name="Kudrna D."/>
            <person name="Kulathinal R.J."/>
            <person name="Kumar S."/>
            <person name="Kwok R."/>
            <person name="Lander E."/>
            <person name="Langley C.H."/>
            <person name="Lapoint R."/>
            <person name="Lazzaro B.P."/>
            <person name="Lee S.J."/>
            <person name="Levesque L."/>
            <person name="Li R."/>
            <person name="Lin C.F."/>
            <person name="Lin M.F."/>
            <person name="Lindblad-Toh K."/>
            <person name="Llopart A."/>
            <person name="Long M."/>
            <person name="Low L."/>
            <person name="Lozovsky E."/>
            <person name="Lu J."/>
            <person name="Luo M."/>
            <person name="Machado C.A."/>
            <person name="Makalowski W."/>
            <person name="Marzo M."/>
            <person name="Matsuda M."/>
            <person name="Matzkin L."/>
            <person name="McAllister B."/>
            <person name="McBride C.S."/>
            <person name="McKernan B."/>
            <person name="McKernan K."/>
            <person name="Mendez-Lago M."/>
            <person name="Minx P."/>
            <person name="Mollenhauer M.U."/>
            <person name="Montooth K."/>
            <person name="Mount S.M."/>
            <person name="Mu X."/>
            <person name="Myers E."/>
            <person name="Negre B."/>
            <person name="Newfeld S."/>
            <person name="Nielsen R."/>
            <person name="Noor M.A."/>
            <person name="O'Grady P."/>
            <person name="Pachter L."/>
            <person name="Papaceit M."/>
            <person name="Parisi M.J."/>
            <person name="Parisi M."/>
            <person name="Parts L."/>
            <person name="Pedersen J.S."/>
            <person name="Pesole G."/>
            <person name="Phillippy A.M."/>
            <person name="Ponting C.P."/>
            <person name="Pop M."/>
            <person name="Porcelli D."/>
            <person name="Powell J.R."/>
            <person name="Prohaska S."/>
            <person name="Pruitt K."/>
            <person name="Puig M."/>
            <person name="Quesneville H."/>
            <person name="Ram K.R."/>
            <person name="Rand D."/>
            <person name="Rasmussen M.D."/>
            <person name="Reed L.K."/>
            <person name="Reenan R."/>
            <person name="Reily A."/>
            <person name="Remington K.A."/>
            <person name="Rieger T.T."/>
            <person name="Ritchie M.G."/>
            <person name="Robin C."/>
            <person name="Rogers Y.H."/>
            <person name="Rohde C."/>
            <person name="Rozas J."/>
            <person name="Rubenfield M.J."/>
            <person name="Ruiz A."/>
            <person name="Russo S."/>
            <person name="Salzberg S.L."/>
            <person name="Sanchez-Gracia A."/>
            <person name="Saranga D.J."/>
            <person name="Sato H."/>
            <person name="Schaeffer S.W."/>
            <person name="Schatz M.C."/>
            <person name="Schlenke T."/>
            <person name="Schwartz R."/>
            <person name="Segarra C."/>
            <person name="Singh R.S."/>
            <person name="Sirot L."/>
            <person name="Sirota M."/>
            <person name="Sisneros N.B."/>
            <person name="Smith C.D."/>
            <person name="Smith T.F."/>
            <person name="Spieth J."/>
            <person name="Stage D.E."/>
            <person name="Stark A."/>
            <person name="Stephan W."/>
            <person name="Strausberg R.L."/>
            <person name="Strempel S."/>
            <person name="Sturgill D."/>
            <person name="Sutton G."/>
            <person name="Sutton G.G."/>
            <person name="Tao W."/>
            <person name="Teichmann S."/>
            <person name="Tobari Y.N."/>
            <person name="Tomimura Y."/>
            <person name="Tsolas J.M."/>
            <person name="Valente V.L."/>
            <person name="Venter E."/>
            <person name="Venter J.C."/>
            <person name="Vicario S."/>
            <person name="Vieira F.G."/>
            <person name="Vilella A.J."/>
            <person name="Villasante A."/>
            <person name="Walenz B."/>
            <person name="Wang J."/>
            <person name="Wasserman M."/>
            <person name="Watts T."/>
            <person name="Wilson D."/>
            <person name="Wilson R.K."/>
            <person name="Wing R.A."/>
            <person name="Wolfner M.F."/>
            <person name="Wong A."/>
            <person name="Wong G.K."/>
            <person name="Wu C.I."/>
            <person name="Wu G."/>
            <person name="Yamamoto D."/>
            <person name="Yang H.P."/>
            <person name="Yang S.P."/>
            <person name="Yorke J.A."/>
            <person name="Yoshida K."/>
            <person name="Zdobnov E."/>
            <person name="Zhang P."/>
            <person name="Zhang Y."/>
            <person name="Zimin A.V."/>
            <person name="Baldwin J."/>
            <person name="Abdouelleil A."/>
            <person name="Abdulkadir J."/>
            <person name="Abebe A."/>
            <person name="Abera B."/>
            <person name="Abreu J."/>
            <person name="Acer S.C."/>
            <person name="Aftuck L."/>
            <person name="Alexander A."/>
            <person name="An P."/>
            <person name="Anderson E."/>
            <person name="Anderson S."/>
            <person name="Arachi H."/>
            <person name="Azer M."/>
            <person name="Bachantsang P."/>
            <person name="Barry A."/>
            <person name="Bayul T."/>
            <person name="Berlin A."/>
            <person name="Bessette D."/>
            <person name="Bloom T."/>
            <person name="Blye J."/>
            <person name="Boguslavskiy L."/>
            <person name="Bonnet C."/>
            <person name="Boukhgalter B."/>
            <person name="Bourzgui I."/>
            <person name="Brown A."/>
            <person name="Cahill P."/>
            <person name="Channer S."/>
            <person name="Cheshatsang Y."/>
            <person name="Chuda L."/>
            <person name="Citroen M."/>
            <person name="Collymore A."/>
            <person name="Cooke P."/>
            <person name="Costello M."/>
            <person name="D'Aco K."/>
            <person name="Daza R."/>
            <person name="De Haan G."/>
            <person name="DeGray S."/>
            <person name="DeMaso C."/>
            <person name="Dhargay N."/>
            <person name="Dooley K."/>
            <person name="Dooley E."/>
            <person name="Doricent M."/>
            <person name="Dorje P."/>
            <person name="Dorjee K."/>
            <person name="Dupes A."/>
            <person name="Elong R."/>
            <person name="Falk J."/>
            <person name="Farina A."/>
            <person name="Faro S."/>
            <person name="Ferguson D."/>
            <person name="Fisher S."/>
            <person name="Foley C.D."/>
            <person name="Franke A."/>
            <person name="Friedrich D."/>
            <person name="Gadbois L."/>
            <person name="Gearin G."/>
            <person name="Gearin C.R."/>
            <person name="Giannoukos G."/>
            <person name="Goode T."/>
            <person name="Graham J."/>
            <person name="Grandbois E."/>
            <person name="Grewal S."/>
            <person name="Gyaltsen K."/>
            <person name="Hafez N."/>
            <person name="Hagos B."/>
            <person name="Hall J."/>
            <person name="Henson C."/>
            <person name="Hollinger A."/>
            <person name="Honan T."/>
            <person name="Huard M.D."/>
            <person name="Hughes L."/>
            <person name="Hurhula B."/>
            <person name="Husby M.E."/>
            <person name="Kamat A."/>
            <person name="Kanga B."/>
            <person name="Kashin S."/>
            <person name="Khazanovich D."/>
            <person name="Kisner P."/>
            <person name="Lance K."/>
            <person name="Lara M."/>
            <person name="Lee W."/>
            <person name="Lennon N."/>
            <person name="Letendre F."/>
            <person name="LeVine R."/>
            <person name="Lipovsky A."/>
            <person name="Liu X."/>
            <person name="Liu J."/>
            <person name="Liu S."/>
            <person name="Lokyitsang T."/>
            <person name="Lokyitsang Y."/>
            <person name="Lubonja R."/>
            <person name="Lui A."/>
            <person name="MacDonald P."/>
            <person name="Magnisalis V."/>
            <person name="Maru K."/>
            <person name="Matthews C."/>
            <person name="McCusker W."/>
            <person name="McDonough S."/>
            <person name="Mehta T."/>
            <person name="Meldrim J."/>
            <person name="Meneus L."/>
            <person name="Mihai O."/>
            <person name="Mihalev A."/>
            <person name="Mihova T."/>
            <person name="Mittelman R."/>
            <person name="Mlenga V."/>
            <person name="Montmayeur A."/>
            <person name="Mulrain L."/>
            <person name="Navidi A."/>
            <person name="Naylor J."/>
            <person name="Negash T."/>
            <person name="Nguyen T."/>
            <person name="Nguyen N."/>
            <person name="Nicol R."/>
            <person name="Norbu C."/>
            <person name="Norbu N."/>
            <person name="Novod N."/>
            <person name="O'Neill B."/>
            <person name="Osman S."/>
            <person name="Markiewicz E."/>
            <person name="Oyono O.L."/>
            <person name="Patti C."/>
            <person name="Phunkhang P."/>
            <person name="Pierre F."/>
            <person name="Priest M."/>
            <person name="Raghuraman S."/>
            <person name="Rege F."/>
            <person name="Reyes R."/>
            <person name="Rise C."/>
            <person name="Rogov P."/>
            <person name="Ross K."/>
            <person name="Ryan E."/>
            <person name="Settipalli S."/>
            <person name="Shea T."/>
            <person name="Sherpa N."/>
            <person name="Shi L."/>
            <person name="Shih D."/>
            <person name="Sparrow T."/>
            <person name="Spaulding J."/>
            <person name="Stalker J."/>
            <person name="Stange-Thomann N."/>
            <person name="Stavropoulos S."/>
            <person name="Stone C."/>
            <person name="Strader C."/>
            <person name="Tesfaye S."/>
            <person name="Thomson T."/>
            <person name="Thoulutsang Y."/>
            <person name="Thoulutsang D."/>
            <person name="Topham K."/>
            <person name="Topping I."/>
            <person name="Tsamla T."/>
            <person name="Vassiliev H."/>
            <person name="Vo A."/>
            <person name="Wangchuk T."/>
            <person name="Wangdi T."/>
            <person name="Weiand M."/>
            <person name="Wilkinson J."/>
            <person name="Wilson A."/>
            <person name="Yadav S."/>
            <person name="Young G."/>
            <person name="Yu Q."/>
            <person name="Zembek L."/>
            <person name="Zhong D."/>
            <person name="Zimmer A."/>
            <person name="Zwirko Z."/>
            <person name="Jaffe D.B."/>
            <person name="Alvarez P."/>
            <person name="Brockman W."/>
            <person name="Butler J."/>
            <person name="Chin C."/>
            <person name="Gnerre S."/>
            <person name="Grabherr M."/>
            <person name="Kleber M."/>
            <person name="Mauceli E."/>
            <person name="MacCallum I."/>
        </authorList>
    </citation>
    <scope>NUCLEOTIDE SEQUENCE [LARGE SCALE GENOMIC DNA]</scope>
    <source>
        <strain evidence="10">MSH-3 / Tucson 14011-0111.49</strain>
    </source>
</reference>
<dbReference type="Proteomes" id="UP000008744">
    <property type="component" value="Unassembled WGS sequence"/>
</dbReference>